<dbReference type="InterPro" id="IPR003660">
    <property type="entry name" value="HAMP_dom"/>
</dbReference>
<dbReference type="PRINTS" id="PR00344">
    <property type="entry name" value="BCTRLSENSOR"/>
</dbReference>
<sequence length="458" mass="47510">MARERRPRRVSLRARLTLIYGGLFLAAGVVLLGTTYALFNQQLNGSDRKFVAQLLPPPAAASAPGASPRPRSTVVYTGDGDILSGPDASRWLDAQRGRLHDAATTSLLTQGAIALIVVGGAAAAFGWLVAGRVLAPLHRVTETARRIAAAPAADRGLHERISLTGPHDEVKDLADTFDTMVERLDRSFDGQRRFVANASHELRTPLTLGRALVELAMHRASASEDVKRLGESLLEINVRHERLISGLLLLAGSEREIVGRLPVDLADVVGHVVAQCAAEAAAAGVAVEERAGPAPTAGDALLLERMVHNLVENGIRHNTGTGGRVLVASRHAGGGRVEVTVSNTGPAVPPYEVPGLFEPFRRLGRDRVIGPGGAGLGLSIVRSVARAHGGDVTARPRAGGGLAVTVTLPAAPDDLPAGPDGLPATLDGLPAGPDSGAGHAGPRGGDPGRARPARAADR</sequence>
<keyword evidence="6 12" id="KW-0812">Transmembrane</keyword>
<protein>
    <recommendedName>
        <fullName evidence="3">histidine kinase</fullName>
        <ecNumber evidence="3">2.7.13.3</ecNumber>
    </recommendedName>
</protein>
<dbReference type="SUPFAM" id="SSF55874">
    <property type="entry name" value="ATPase domain of HSP90 chaperone/DNA topoisomerase II/histidine kinase"/>
    <property type="match status" value="1"/>
</dbReference>
<dbReference type="Pfam" id="PF00672">
    <property type="entry name" value="HAMP"/>
    <property type="match status" value="1"/>
</dbReference>
<proteinExistence type="predicted"/>
<dbReference type="InterPro" id="IPR004358">
    <property type="entry name" value="Sig_transdc_His_kin-like_C"/>
</dbReference>
<dbReference type="InterPro" id="IPR050428">
    <property type="entry name" value="TCS_sensor_his_kinase"/>
</dbReference>
<evidence type="ECO:0000256" key="10">
    <source>
        <dbReference type="ARBA" id="ARBA00023136"/>
    </source>
</evidence>
<dbReference type="Gene3D" id="1.10.287.130">
    <property type="match status" value="1"/>
</dbReference>
<dbReference type="GO" id="GO:0000155">
    <property type="term" value="F:phosphorelay sensor kinase activity"/>
    <property type="evidence" value="ECO:0007669"/>
    <property type="project" value="InterPro"/>
</dbReference>
<dbReference type="PROSITE" id="PS50109">
    <property type="entry name" value="HIS_KIN"/>
    <property type="match status" value="1"/>
</dbReference>
<keyword evidence="7" id="KW-0418">Kinase</keyword>
<feature type="transmembrane region" description="Helical" evidence="12">
    <location>
        <begin position="107"/>
        <end position="130"/>
    </location>
</feature>
<dbReference type="GO" id="GO:0005886">
    <property type="term" value="C:plasma membrane"/>
    <property type="evidence" value="ECO:0007669"/>
    <property type="project" value="UniProtKB-SubCell"/>
</dbReference>
<evidence type="ECO:0000313" key="16">
    <source>
        <dbReference type="Proteomes" id="UP000655287"/>
    </source>
</evidence>
<evidence type="ECO:0000256" key="12">
    <source>
        <dbReference type="SAM" id="Phobius"/>
    </source>
</evidence>
<feature type="domain" description="HAMP" evidence="14">
    <location>
        <begin position="131"/>
        <end position="189"/>
    </location>
</feature>
<dbReference type="InterPro" id="IPR003661">
    <property type="entry name" value="HisK_dim/P_dom"/>
</dbReference>
<keyword evidence="4" id="KW-0597">Phosphoprotein</keyword>
<dbReference type="Pfam" id="PF00512">
    <property type="entry name" value="HisKA"/>
    <property type="match status" value="1"/>
</dbReference>
<dbReference type="SUPFAM" id="SSF158472">
    <property type="entry name" value="HAMP domain-like"/>
    <property type="match status" value="1"/>
</dbReference>
<evidence type="ECO:0000256" key="1">
    <source>
        <dbReference type="ARBA" id="ARBA00000085"/>
    </source>
</evidence>
<comment type="subcellular location">
    <subcellularLocation>
        <location evidence="2">Cell membrane</location>
    </subcellularLocation>
</comment>
<keyword evidence="5" id="KW-0808">Transferase</keyword>
<evidence type="ECO:0000256" key="7">
    <source>
        <dbReference type="ARBA" id="ARBA00022777"/>
    </source>
</evidence>
<evidence type="ECO:0000256" key="6">
    <source>
        <dbReference type="ARBA" id="ARBA00022692"/>
    </source>
</evidence>
<dbReference type="SMART" id="SM00387">
    <property type="entry name" value="HATPase_c"/>
    <property type="match status" value="1"/>
</dbReference>
<reference evidence="15" key="1">
    <citation type="submission" date="2021-01" db="EMBL/GenBank/DDBJ databases">
        <title>Whole genome shotgun sequence of Sphaerisporangium rufum NBRC 109079.</title>
        <authorList>
            <person name="Komaki H."/>
            <person name="Tamura T."/>
        </authorList>
    </citation>
    <scope>NUCLEOTIDE SEQUENCE</scope>
    <source>
        <strain evidence="15">NBRC 109079</strain>
    </source>
</reference>
<dbReference type="SUPFAM" id="SSF47384">
    <property type="entry name" value="Homodimeric domain of signal transducing histidine kinase"/>
    <property type="match status" value="1"/>
</dbReference>
<keyword evidence="8 12" id="KW-1133">Transmembrane helix</keyword>
<feature type="domain" description="Histidine kinase" evidence="13">
    <location>
        <begin position="197"/>
        <end position="412"/>
    </location>
</feature>
<dbReference type="Proteomes" id="UP000655287">
    <property type="component" value="Unassembled WGS sequence"/>
</dbReference>
<dbReference type="CDD" id="cd00082">
    <property type="entry name" value="HisKA"/>
    <property type="match status" value="1"/>
</dbReference>
<organism evidence="15 16">
    <name type="scientific">Sphaerisporangium rufum</name>
    <dbReference type="NCBI Taxonomy" id="1381558"/>
    <lineage>
        <taxon>Bacteria</taxon>
        <taxon>Bacillati</taxon>
        <taxon>Actinomycetota</taxon>
        <taxon>Actinomycetes</taxon>
        <taxon>Streptosporangiales</taxon>
        <taxon>Streptosporangiaceae</taxon>
        <taxon>Sphaerisporangium</taxon>
    </lineage>
</organism>
<feature type="compositionally biased region" description="Basic and acidic residues" evidence="11">
    <location>
        <begin position="446"/>
        <end position="458"/>
    </location>
</feature>
<dbReference type="EC" id="2.7.13.3" evidence="3"/>
<evidence type="ECO:0000259" key="13">
    <source>
        <dbReference type="PROSITE" id="PS50109"/>
    </source>
</evidence>
<dbReference type="InterPro" id="IPR003594">
    <property type="entry name" value="HATPase_dom"/>
</dbReference>
<feature type="transmembrane region" description="Helical" evidence="12">
    <location>
        <begin position="12"/>
        <end position="39"/>
    </location>
</feature>
<evidence type="ECO:0000256" key="11">
    <source>
        <dbReference type="SAM" id="MobiDB-lite"/>
    </source>
</evidence>
<evidence type="ECO:0000259" key="14">
    <source>
        <dbReference type="PROSITE" id="PS50885"/>
    </source>
</evidence>
<keyword evidence="9" id="KW-0902">Two-component regulatory system</keyword>
<evidence type="ECO:0000256" key="2">
    <source>
        <dbReference type="ARBA" id="ARBA00004236"/>
    </source>
</evidence>
<dbReference type="SMART" id="SM00304">
    <property type="entry name" value="HAMP"/>
    <property type="match status" value="1"/>
</dbReference>
<evidence type="ECO:0000256" key="8">
    <source>
        <dbReference type="ARBA" id="ARBA00022989"/>
    </source>
</evidence>
<keyword evidence="16" id="KW-1185">Reference proteome</keyword>
<dbReference type="EMBL" id="BOOU01000098">
    <property type="protein sequence ID" value="GII81461.1"/>
    <property type="molecule type" value="Genomic_DNA"/>
</dbReference>
<evidence type="ECO:0000256" key="3">
    <source>
        <dbReference type="ARBA" id="ARBA00012438"/>
    </source>
</evidence>
<gene>
    <name evidence="15" type="primary">cutS_2</name>
    <name evidence="15" type="ORF">Sru01_64430</name>
</gene>
<evidence type="ECO:0000256" key="4">
    <source>
        <dbReference type="ARBA" id="ARBA00022553"/>
    </source>
</evidence>
<dbReference type="CDD" id="cd00075">
    <property type="entry name" value="HATPase"/>
    <property type="match status" value="1"/>
</dbReference>
<comment type="caution">
    <text evidence="15">The sequence shown here is derived from an EMBL/GenBank/DDBJ whole genome shotgun (WGS) entry which is preliminary data.</text>
</comment>
<name>A0A919V1V1_9ACTN</name>
<dbReference type="Gene3D" id="6.10.340.10">
    <property type="match status" value="1"/>
</dbReference>
<accession>A0A919V1V1</accession>
<evidence type="ECO:0000313" key="15">
    <source>
        <dbReference type="EMBL" id="GII81461.1"/>
    </source>
</evidence>
<keyword evidence="10 12" id="KW-0472">Membrane</keyword>
<evidence type="ECO:0000256" key="5">
    <source>
        <dbReference type="ARBA" id="ARBA00022679"/>
    </source>
</evidence>
<evidence type="ECO:0000256" key="9">
    <source>
        <dbReference type="ARBA" id="ARBA00023012"/>
    </source>
</evidence>
<dbReference type="Pfam" id="PF02518">
    <property type="entry name" value="HATPase_c"/>
    <property type="match status" value="1"/>
</dbReference>
<feature type="compositionally biased region" description="Low complexity" evidence="11">
    <location>
        <begin position="411"/>
        <end position="424"/>
    </location>
</feature>
<feature type="region of interest" description="Disordered" evidence="11">
    <location>
        <begin position="411"/>
        <end position="458"/>
    </location>
</feature>
<dbReference type="PANTHER" id="PTHR45436">
    <property type="entry name" value="SENSOR HISTIDINE KINASE YKOH"/>
    <property type="match status" value="1"/>
</dbReference>
<dbReference type="Gene3D" id="3.30.565.10">
    <property type="entry name" value="Histidine kinase-like ATPase, C-terminal domain"/>
    <property type="match status" value="1"/>
</dbReference>
<dbReference type="InterPro" id="IPR036097">
    <property type="entry name" value="HisK_dim/P_sf"/>
</dbReference>
<dbReference type="PROSITE" id="PS50885">
    <property type="entry name" value="HAMP"/>
    <property type="match status" value="1"/>
</dbReference>
<dbReference type="InterPro" id="IPR036890">
    <property type="entry name" value="HATPase_C_sf"/>
</dbReference>
<dbReference type="SMART" id="SM00388">
    <property type="entry name" value="HisKA"/>
    <property type="match status" value="1"/>
</dbReference>
<dbReference type="InterPro" id="IPR005467">
    <property type="entry name" value="His_kinase_dom"/>
</dbReference>
<dbReference type="AlphaFoldDB" id="A0A919V1V1"/>
<dbReference type="PANTHER" id="PTHR45436:SF5">
    <property type="entry name" value="SENSOR HISTIDINE KINASE TRCS"/>
    <property type="match status" value="1"/>
</dbReference>
<comment type="catalytic activity">
    <reaction evidence="1">
        <text>ATP + protein L-histidine = ADP + protein N-phospho-L-histidine.</text>
        <dbReference type="EC" id="2.7.13.3"/>
    </reaction>
</comment>
<dbReference type="RefSeq" id="WP_239137926.1">
    <property type="nucleotide sequence ID" value="NZ_BOOU01000098.1"/>
</dbReference>